<accession>A0ABW1T470</accession>
<organism evidence="3 4">
    <name type="scientific">Longivirga aurantiaca</name>
    <dbReference type="NCBI Taxonomy" id="1837743"/>
    <lineage>
        <taxon>Bacteria</taxon>
        <taxon>Bacillati</taxon>
        <taxon>Actinomycetota</taxon>
        <taxon>Actinomycetes</taxon>
        <taxon>Sporichthyales</taxon>
        <taxon>Sporichthyaceae</taxon>
        <taxon>Longivirga</taxon>
    </lineage>
</organism>
<dbReference type="Pfam" id="PF10979">
    <property type="entry name" value="DUF2786"/>
    <property type="match status" value="1"/>
</dbReference>
<dbReference type="RefSeq" id="WP_386768859.1">
    <property type="nucleotide sequence ID" value="NZ_JBHSTI010000042.1"/>
</dbReference>
<evidence type="ECO:0000313" key="4">
    <source>
        <dbReference type="Proteomes" id="UP001596138"/>
    </source>
</evidence>
<reference evidence="4" key="1">
    <citation type="journal article" date="2019" name="Int. J. Syst. Evol. Microbiol.">
        <title>The Global Catalogue of Microorganisms (GCM) 10K type strain sequencing project: providing services to taxonomists for standard genome sequencing and annotation.</title>
        <authorList>
            <consortium name="The Broad Institute Genomics Platform"/>
            <consortium name="The Broad Institute Genome Sequencing Center for Infectious Disease"/>
            <person name="Wu L."/>
            <person name="Ma J."/>
        </authorList>
    </citation>
    <scope>NUCLEOTIDE SEQUENCE [LARGE SCALE GENOMIC DNA]</scope>
    <source>
        <strain evidence="4">CGMCC 4.7317</strain>
    </source>
</reference>
<evidence type="ECO:0000256" key="1">
    <source>
        <dbReference type="SAM" id="MobiDB-lite"/>
    </source>
</evidence>
<evidence type="ECO:0000313" key="3">
    <source>
        <dbReference type="EMBL" id="MFC6239541.1"/>
    </source>
</evidence>
<feature type="compositionally biased region" description="Low complexity" evidence="1">
    <location>
        <begin position="250"/>
        <end position="261"/>
    </location>
</feature>
<comment type="caution">
    <text evidence="3">The sequence shown here is derived from an EMBL/GenBank/DDBJ whole genome shotgun (WGS) entry which is preliminary data.</text>
</comment>
<sequence length="273" mass="29306">MDDRYVERIGALLAKAESTDSEHERLALIEKAQHLAAKHSIDLAVAAARTPSGAAPALEVDRFVFSDEQQNRNLKKHLVTLMCVIAASNDVRVDVLPSSVGVVMYGFAGDLLACKTLWWSLSVQMVAEASAWIRTGAWRSQVMLREDRWGQPEAVPMDARVARSGFYTGYVGRIGDRLAAARAAAEREAEEEYATPAGPTAADGSGGGGELISTAVVIAAKQERVRDFYADSSRARGRWSGPSRRAGSERAMAAGWDAGGRARLGDDRGSLSA</sequence>
<gene>
    <name evidence="3" type="ORF">ACFQGU_16840</name>
</gene>
<name>A0ABW1T470_9ACTN</name>
<proteinExistence type="predicted"/>
<evidence type="ECO:0000259" key="2">
    <source>
        <dbReference type="Pfam" id="PF10979"/>
    </source>
</evidence>
<dbReference type="EMBL" id="JBHSTI010000042">
    <property type="protein sequence ID" value="MFC6239541.1"/>
    <property type="molecule type" value="Genomic_DNA"/>
</dbReference>
<dbReference type="Proteomes" id="UP001596138">
    <property type="component" value="Unassembled WGS sequence"/>
</dbReference>
<protein>
    <submittedName>
        <fullName evidence="3">DUF2786 domain-containing protein</fullName>
    </submittedName>
</protein>
<dbReference type="InterPro" id="IPR024498">
    <property type="entry name" value="DUF2786"/>
</dbReference>
<keyword evidence="4" id="KW-1185">Reference proteome</keyword>
<feature type="domain" description="DUF2786" evidence="2">
    <location>
        <begin position="5"/>
        <end position="42"/>
    </location>
</feature>
<feature type="region of interest" description="Disordered" evidence="1">
    <location>
        <begin position="231"/>
        <end position="273"/>
    </location>
</feature>
<feature type="compositionally biased region" description="Basic and acidic residues" evidence="1">
    <location>
        <begin position="263"/>
        <end position="273"/>
    </location>
</feature>